<dbReference type="GO" id="GO:0016887">
    <property type="term" value="F:ATP hydrolysis activity"/>
    <property type="evidence" value="ECO:0007669"/>
    <property type="project" value="InterPro"/>
</dbReference>
<dbReference type="PANTHER" id="PTHR32114:SF2">
    <property type="entry name" value="ABC TRANSPORTER ABCH.3"/>
    <property type="match status" value="1"/>
</dbReference>
<evidence type="ECO:0000256" key="1">
    <source>
        <dbReference type="ARBA" id="ARBA00006930"/>
    </source>
</evidence>
<sequence>MRPLTLTLDYFGPYRHQTIDFTKFNDFPVFLISGKTGAGKTTIFDAMCFALFGGTSGGDREVKQMRSDFATDDENTQVSFTFEHQQRTYEIVREPEQIIAKKRGTGTHKQIAKVSLTVFDEAGQEIEQFVKVNAVQNYIRDLLQLTREQFAQIVLLPQGQFRQFLMANSDDKEKVLRDIFGTRLYSRWSLQLRQQLKQAQATNAAATQTLQTYQHQLTWTDLSADDAAALAPQAAVDQQMIEQAAQTQQQSELAIALKTAKTALEKAQADEQAGKALEQQQIELTRLQEEQHQLMAQAPTIDQQRDQIATLEWAQQLAPTLKQLTSAQTQVTQQTATQQQLATKMAQVTAALQDAQVTIKQYQAQADGASERQTLITTLTTAQAVYEQVAQTQAALQRAEIVAQQAQALPAKLAAQIDQLTTQQTTLTQTSATLPTLLKQAAQLTSRARDLEAVTTQVAAVVQQQQVVAKQKAAVQAQATMVTTQTIQAQQALAHYQQLDSDWAQAQIAILSQRLKPGTPCPVCGATSHPQPASTSAVTITEDDLKTAQTDSTAAAAQQAAAESQLTSLTTQYEAGQAQLQELMATLKTVATDKLALTCTTLSQVRADLAQIQTQVATDQATNQTAQTVAQQAHDQLPALAQQLTDLTKQQQQATDQVTTAQQKVVQLKQQLADQQARLSPEFATLAELQTHLQHLKQAQQQYEQGHADAQATQQQLSEQQAALKAQQTSTAQYLTTAQTTVTETMATLTTAMQAQWEAVDLDRLTTLVSQNDQLVQLRQQVQAYEQRTAQLVGQLAAIQKNIGDQPAPDLAQLAATTQAASATATQVEQQYYDLTQQLQHNQQLVQQMQATLAQVKTQQADLAQLAELSAVANGTGQQKLSLERFVLQTYLQKVLIVANPRLQQLTGGRYQFQLEAAVGTHRNGTGLEINVYDDNAGKVRSVHTLSGGESFIAALSLALALAEVIQAQAGGIKIDALFIDEGFGSLDEEALAMAMEALQTVEGQSRMIGIISHVSELEEQLPAQLQVIPNGNGESHIEYQLSFD</sequence>
<keyword evidence="7" id="KW-1185">Reference proteome</keyword>
<feature type="coiled-coil region" evidence="4">
    <location>
        <begin position="630"/>
        <end position="727"/>
    </location>
</feature>
<dbReference type="Gene3D" id="3.40.50.300">
    <property type="entry name" value="P-loop containing nucleotide triphosphate hydrolases"/>
    <property type="match status" value="2"/>
</dbReference>
<comment type="subunit">
    <text evidence="2">Heterodimer of SbcC and SbcD.</text>
</comment>
<proteinExistence type="inferred from homology"/>
<reference evidence="6 7" key="1">
    <citation type="submission" date="2018-11" db="EMBL/GenBank/DDBJ databases">
        <authorList>
            <person name="Wuyts S."/>
        </authorList>
    </citation>
    <scope>NUCLEOTIDE SEQUENCE [LARGE SCALE GENOMIC DNA]</scope>
    <source>
        <strain evidence="6">Lactobacillus mudanjiangensis AMBF249</strain>
    </source>
</reference>
<dbReference type="AlphaFoldDB" id="A0A660DVJ0"/>
<organism evidence="6 7">
    <name type="scientific">Lactiplantibacillus mudanjiangensis</name>
    <dbReference type="NCBI Taxonomy" id="1296538"/>
    <lineage>
        <taxon>Bacteria</taxon>
        <taxon>Bacillati</taxon>
        <taxon>Bacillota</taxon>
        <taxon>Bacilli</taxon>
        <taxon>Lactobacillales</taxon>
        <taxon>Lactobacillaceae</taxon>
        <taxon>Lactiplantibacillus</taxon>
    </lineage>
</organism>
<gene>
    <name evidence="6" type="ORF">MUDAN_MDHGFNIF_00365</name>
</gene>
<protein>
    <recommendedName>
        <fullName evidence="3">Nuclease SbcCD subunit C</fullName>
    </recommendedName>
</protein>
<dbReference type="EMBL" id="UYIG01000001">
    <property type="protein sequence ID" value="VDG26995.1"/>
    <property type="molecule type" value="Genomic_DNA"/>
</dbReference>
<dbReference type="SUPFAM" id="SSF52540">
    <property type="entry name" value="P-loop containing nucleoside triphosphate hydrolases"/>
    <property type="match status" value="1"/>
</dbReference>
<evidence type="ECO:0000256" key="2">
    <source>
        <dbReference type="ARBA" id="ARBA00011322"/>
    </source>
</evidence>
<evidence type="ECO:0000313" key="6">
    <source>
        <dbReference type="EMBL" id="VDG26995.1"/>
    </source>
</evidence>
<dbReference type="OrthoDB" id="9795626at2"/>
<feature type="coiled-coil region" evidence="4">
    <location>
        <begin position="768"/>
        <end position="795"/>
    </location>
</feature>
<dbReference type="RefSeq" id="WP_130851288.1">
    <property type="nucleotide sequence ID" value="NZ_UYIG01000001.1"/>
</dbReference>
<feature type="coiled-coil region" evidence="4">
    <location>
        <begin position="189"/>
        <end position="216"/>
    </location>
</feature>
<feature type="coiled-coil region" evidence="4">
    <location>
        <begin position="270"/>
        <end position="297"/>
    </location>
</feature>
<feature type="domain" description="Rad50/SbcC-type AAA" evidence="5">
    <location>
        <begin position="6"/>
        <end position="217"/>
    </location>
</feature>
<feature type="coiled-coil region" evidence="4">
    <location>
        <begin position="345"/>
        <end position="409"/>
    </location>
</feature>
<accession>A0A660DVJ0</accession>
<dbReference type="PANTHER" id="PTHR32114">
    <property type="entry name" value="ABC TRANSPORTER ABCH.3"/>
    <property type="match status" value="1"/>
</dbReference>
<evidence type="ECO:0000256" key="3">
    <source>
        <dbReference type="ARBA" id="ARBA00013368"/>
    </source>
</evidence>
<dbReference type="Proteomes" id="UP000289996">
    <property type="component" value="Unassembled WGS sequence"/>
</dbReference>
<dbReference type="InterPro" id="IPR038729">
    <property type="entry name" value="Rad50/SbcC_AAA"/>
</dbReference>
<comment type="similarity">
    <text evidence="1">Belongs to the SMC family. SbcC subfamily.</text>
</comment>
<dbReference type="InterPro" id="IPR027417">
    <property type="entry name" value="P-loop_NTPase"/>
</dbReference>
<dbReference type="Pfam" id="PF13558">
    <property type="entry name" value="SbcC_Walker_B"/>
    <property type="match status" value="1"/>
</dbReference>
<dbReference type="GO" id="GO:0006302">
    <property type="term" value="P:double-strand break repair"/>
    <property type="evidence" value="ECO:0007669"/>
    <property type="project" value="InterPro"/>
</dbReference>
<name>A0A660DVJ0_9LACO</name>
<evidence type="ECO:0000259" key="5">
    <source>
        <dbReference type="Pfam" id="PF13476"/>
    </source>
</evidence>
<keyword evidence="4" id="KW-0175">Coiled coil</keyword>
<dbReference type="Pfam" id="PF13476">
    <property type="entry name" value="AAA_23"/>
    <property type="match status" value="1"/>
</dbReference>
<evidence type="ECO:0000313" key="7">
    <source>
        <dbReference type="Proteomes" id="UP000289996"/>
    </source>
</evidence>
<evidence type="ECO:0000256" key="4">
    <source>
        <dbReference type="SAM" id="Coils"/>
    </source>
</evidence>